<organism evidence="3 4">
    <name type="scientific">[Candida] railenensis</name>
    <dbReference type="NCBI Taxonomy" id="45579"/>
    <lineage>
        <taxon>Eukaryota</taxon>
        <taxon>Fungi</taxon>
        <taxon>Dikarya</taxon>
        <taxon>Ascomycota</taxon>
        <taxon>Saccharomycotina</taxon>
        <taxon>Pichiomycetes</taxon>
        <taxon>Debaryomycetaceae</taxon>
        <taxon>Kurtzmaniella</taxon>
    </lineage>
</organism>
<keyword evidence="2" id="KW-0812">Transmembrane</keyword>
<sequence>MDTYFNPDKQIDRYDLDTTTFDVVDMNSFYNNNFSTILSFLYEWCMLLLALALIGSDIYTCLMILVFHKWGSNSYEPYAYSVAKWIFTGCILFQFVLILYHWIWAIKTFKTRNIALVYVNHFAKMLYTLKSYKFHCLFFKIEQDNFFDWACFLSYNELDNALQVLVADAPRQVINILTLRYYATGEDTSNDIISNIKEIATTNLKLSIILSFMCLSFVIWCIFFFKFCLGMIFFFPVYFGVKKRGYSSLKKYCCHLVNQRVRMLVRKYHKSKKALLSEGILDRDEIARNPLLHSTSTFNGTFDGYNASIDDFKENPFADRFKRSDFEYHQLVPRKDSRSDLTYASDAKLPTTSLNMAPLRKAPTQPLPATTGMMHRSDAAPGQLFQNPFESRENLMNSTDSLVSDSGKQRQLVSQPYEPYRPGHVASQDRLGSGIASNAATVSQSSMPPTKHSYQSQYRPEQFEQFHPTDQESSFSVDTPLVKDSEHFETKSTYSESLLEGYSGAPSQPHVPYSQKYGNSGSTLKLNVGVDEPLPYPARGSSVLDNFDYSANLADYRKREDSNDITSENNYSMDSLTRINKDR</sequence>
<keyword evidence="4" id="KW-1185">Reference proteome</keyword>
<evidence type="ECO:0000256" key="2">
    <source>
        <dbReference type="SAM" id="Phobius"/>
    </source>
</evidence>
<dbReference type="AlphaFoldDB" id="A0A9P0VZB5"/>
<feature type="transmembrane region" description="Helical" evidence="2">
    <location>
        <begin position="41"/>
        <end position="66"/>
    </location>
</feature>
<protein>
    <recommendedName>
        <fullName evidence="5">Vacuolar membrane protein</fullName>
    </recommendedName>
</protein>
<dbReference type="Proteomes" id="UP000837801">
    <property type="component" value="Unassembled WGS sequence"/>
</dbReference>
<comment type="caution">
    <text evidence="3">The sequence shown here is derived from an EMBL/GenBank/DDBJ whole genome shotgun (WGS) entry which is preliminary data.</text>
</comment>
<dbReference type="GO" id="GO:0015079">
    <property type="term" value="F:potassium ion transmembrane transporter activity"/>
    <property type="evidence" value="ECO:0007669"/>
    <property type="project" value="InterPro"/>
</dbReference>
<feature type="transmembrane region" description="Helical" evidence="2">
    <location>
        <begin position="78"/>
        <end position="103"/>
    </location>
</feature>
<dbReference type="PANTHER" id="PTHR36424">
    <property type="entry name" value="PHEROMONE-REGULATED MEMBRANE PROTEIN 6"/>
    <property type="match status" value="1"/>
</dbReference>
<dbReference type="OrthoDB" id="2128042at2759"/>
<dbReference type="InterPro" id="IPR031606">
    <property type="entry name" value="Kch1/2"/>
</dbReference>
<evidence type="ECO:0000256" key="1">
    <source>
        <dbReference type="SAM" id="MobiDB-lite"/>
    </source>
</evidence>
<keyword evidence="2" id="KW-1133">Transmembrane helix</keyword>
<dbReference type="PANTHER" id="PTHR36424:SF1">
    <property type="entry name" value="LOW AFFINITY K(+) TRANSPORTER 1-RELATED"/>
    <property type="match status" value="1"/>
</dbReference>
<feature type="transmembrane region" description="Helical" evidence="2">
    <location>
        <begin position="208"/>
        <end position="241"/>
    </location>
</feature>
<keyword evidence="2" id="KW-0472">Membrane</keyword>
<feature type="region of interest" description="Disordered" evidence="1">
    <location>
        <begin position="556"/>
        <end position="583"/>
    </location>
</feature>
<dbReference type="GO" id="GO:0005886">
    <property type="term" value="C:plasma membrane"/>
    <property type="evidence" value="ECO:0007669"/>
    <property type="project" value="InterPro"/>
</dbReference>
<proteinExistence type="predicted"/>
<name>A0A9P0VZB5_9ASCO</name>
<evidence type="ECO:0008006" key="5">
    <source>
        <dbReference type="Google" id="ProtNLM"/>
    </source>
</evidence>
<reference evidence="3" key="1">
    <citation type="submission" date="2022-03" db="EMBL/GenBank/DDBJ databases">
        <authorList>
            <person name="Legras J.-L."/>
            <person name="Devillers H."/>
            <person name="Grondin C."/>
        </authorList>
    </citation>
    <scope>NUCLEOTIDE SEQUENCE</scope>
    <source>
        <strain evidence="3">CLIB 1423</strain>
    </source>
</reference>
<dbReference type="Pfam" id="PF16944">
    <property type="entry name" value="KCH"/>
    <property type="match status" value="1"/>
</dbReference>
<evidence type="ECO:0000313" key="4">
    <source>
        <dbReference type="Proteomes" id="UP000837801"/>
    </source>
</evidence>
<feature type="compositionally biased region" description="Polar residues" evidence="1">
    <location>
        <begin position="564"/>
        <end position="583"/>
    </location>
</feature>
<feature type="region of interest" description="Disordered" evidence="1">
    <location>
        <begin position="499"/>
        <end position="518"/>
    </location>
</feature>
<evidence type="ECO:0000313" key="3">
    <source>
        <dbReference type="EMBL" id="CAH2353784.1"/>
    </source>
</evidence>
<gene>
    <name evidence="3" type="ORF">CLIB1423_12S02850</name>
</gene>
<accession>A0A9P0VZB5</accession>
<dbReference type="EMBL" id="CAKXYY010000012">
    <property type="protein sequence ID" value="CAH2353784.1"/>
    <property type="molecule type" value="Genomic_DNA"/>
</dbReference>
<feature type="region of interest" description="Disordered" evidence="1">
    <location>
        <begin position="439"/>
        <end position="458"/>
    </location>
</feature>